<sequence length="211" mass="21561">MIEYNGVDNGSGTSSLSHLHVPPGPALASSRSSATSSYGEVLPSRHLEGGPLGSFAGSPLALSPGLEERILDGPFTASPLALASNLGPRTESRTSTHSPSLRSTASASSRGGNPALEAIRDQVGDQIALRAIGKAETVDGSRVGVVTTISGSTDPLILRSIAEGIEHHLTLRATPYLFALSLPGQPADATPLLLVGSAHEVLQRAALLVHA</sequence>
<feature type="compositionally biased region" description="Polar residues" evidence="1">
    <location>
        <begin position="8"/>
        <end position="17"/>
    </location>
</feature>
<dbReference type="OrthoDB" id="566238at2759"/>
<dbReference type="STRING" id="745531.A0A0C3RRD5"/>
<proteinExistence type="predicted"/>
<accession>A0A0C3RRD5</accession>
<evidence type="ECO:0000256" key="1">
    <source>
        <dbReference type="SAM" id="MobiDB-lite"/>
    </source>
</evidence>
<dbReference type="AlphaFoldDB" id="A0A0C3RRD5"/>
<evidence type="ECO:0000313" key="2">
    <source>
        <dbReference type="EMBL" id="KIP02626.1"/>
    </source>
</evidence>
<feature type="region of interest" description="Disordered" evidence="1">
    <location>
        <begin position="1"/>
        <end position="32"/>
    </location>
</feature>
<reference evidence="2 3" key="1">
    <citation type="journal article" date="2014" name="PLoS Genet.">
        <title>Analysis of the Phlebiopsis gigantea genome, transcriptome and secretome provides insight into its pioneer colonization strategies of wood.</title>
        <authorList>
            <person name="Hori C."/>
            <person name="Ishida T."/>
            <person name="Igarashi K."/>
            <person name="Samejima M."/>
            <person name="Suzuki H."/>
            <person name="Master E."/>
            <person name="Ferreira P."/>
            <person name="Ruiz-Duenas F.J."/>
            <person name="Held B."/>
            <person name="Canessa P."/>
            <person name="Larrondo L.F."/>
            <person name="Schmoll M."/>
            <person name="Druzhinina I.S."/>
            <person name="Kubicek C.P."/>
            <person name="Gaskell J.A."/>
            <person name="Kersten P."/>
            <person name="St John F."/>
            <person name="Glasner J."/>
            <person name="Sabat G."/>
            <person name="Splinter BonDurant S."/>
            <person name="Syed K."/>
            <person name="Yadav J."/>
            <person name="Mgbeahuruike A.C."/>
            <person name="Kovalchuk A."/>
            <person name="Asiegbu F.O."/>
            <person name="Lackner G."/>
            <person name="Hoffmeister D."/>
            <person name="Rencoret J."/>
            <person name="Gutierrez A."/>
            <person name="Sun H."/>
            <person name="Lindquist E."/>
            <person name="Barry K."/>
            <person name="Riley R."/>
            <person name="Grigoriev I.V."/>
            <person name="Henrissat B."/>
            <person name="Kues U."/>
            <person name="Berka R.M."/>
            <person name="Martinez A.T."/>
            <person name="Covert S.F."/>
            <person name="Blanchette R.A."/>
            <person name="Cullen D."/>
        </authorList>
    </citation>
    <scope>NUCLEOTIDE SEQUENCE [LARGE SCALE GENOMIC DNA]</scope>
    <source>
        <strain evidence="2 3">11061_1 CR5-6</strain>
    </source>
</reference>
<dbReference type="EMBL" id="KN840663">
    <property type="protein sequence ID" value="KIP02626.1"/>
    <property type="molecule type" value="Genomic_DNA"/>
</dbReference>
<name>A0A0C3RRD5_PHLG1</name>
<organism evidence="2 3">
    <name type="scientific">Phlebiopsis gigantea (strain 11061_1 CR5-6)</name>
    <name type="common">White-rot fungus</name>
    <name type="synonym">Peniophora gigantea</name>
    <dbReference type="NCBI Taxonomy" id="745531"/>
    <lineage>
        <taxon>Eukaryota</taxon>
        <taxon>Fungi</taxon>
        <taxon>Dikarya</taxon>
        <taxon>Basidiomycota</taxon>
        <taxon>Agaricomycotina</taxon>
        <taxon>Agaricomycetes</taxon>
        <taxon>Polyporales</taxon>
        <taxon>Phanerochaetaceae</taxon>
        <taxon>Phlebiopsis</taxon>
    </lineage>
</organism>
<dbReference type="Proteomes" id="UP000053257">
    <property type="component" value="Unassembled WGS sequence"/>
</dbReference>
<feature type="compositionally biased region" description="Low complexity" evidence="1">
    <location>
        <begin position="98"/>
        <end position="110"/>
    </location>
</feature>
<evidence type="ECO:0000313" key="3">
    <source>
        <dbReference type="Proteomes" id="UP000053257"/>
    </source>
</evidence>
<keyword evidence="3" id="KW-1185">Reference proteome</keyword>
<feature type="region of interest" description="Disordered" evidence="1">
    <location>
        <begin position="85"/>
        <end position="113"/>
    </location>
</feature>
<dbReference type="HOGENOM" id="CLU_1307486_0_0_1"/>
<feature type="non-terminal residue" evidence="2">
    <location>
        <position position="211"/>
    </location>
</feature>
<protein>
    <submittedName>
        <fullName evidence="2">Uncharacterized protein</fullName>
    </submittedName>
</protein>
<gene>
    <name evidence="2" type="ORF">PHLGIDRAFT_122313</name>
</gene>